<dbReference type="Gene3D" id="3.40.970.10">
    <property type="entry name" value="Ribonuclease H1, N-terminal domain"/>
    <property type="match status" value="1"/>
</dbReference>
<dbReference type="SUPFAM" id="SSF55658">
    <property type="entry name" value="L9 N-domain-like"/>
    <property type="match status" value="1"/>
</dbReference>
<evidence type="ECO:0000256" key="1">
    <source>
        <dbReference type="ARBA" id="ARBA00000077"/>
    </source>
</evidence>
<evidence type="ECO:0000256" key="3">
    <source>
        <dbReference type="ARBA" id="ARBA00005300"/>
    </source>
</evidence>
<dbReference type="PANTHER" id="PTHR10642">
    <property type="entry name" value="RIBONUCLEASE H1"/>
    <property type="match status" value="1"/>
</dbReference>
<dbReference type="Pfam" id="PF01693">
    <property type="entry name" value="Cauli_VI"/>
    <property type="match status" value="1"/>
</dbReference>
<evidence type="ECO:0000313" key="11">
    <source>
        <dbReference type="EMBL" id="SUU92765.1"/>
    </source>
</evidence>
<evidence type="ECO:0000256" key="8">
    <source>
        <dbReference type="ARBA" id="ARBA00022801"/>
    </source>
</evidence>
<dbReference type="PANTHER" id="PTHR10642:SF26">
    <property type="entry name" value="RIBONUCLEASE H1"/>
    <property type="match status" value="1"/>
</dbReference>
<keyword evidence="8 11" id="KW-0378">Hydrolase</keyword>
<protein>
    <recommendedName>
        <fullName evidence="4">ribonuclease H</fullName>
        <ecNumber evidence="4">3.1.26.4</ecNumber>
    </recommendedName>
</protein>
<keyword evidence="6" id="KW-0479">Metal-binding</keyword>
<keyword evidence="9" id="KW-0460">Magnesium</keyword>
<dbReference type="InterPro" id="IPR036397">
    <property type="entry name" value="RNaseH_sf"/>
</dbReference>
<accession>A0A380WUW9</accession>
<dbReference type="InterPro" id="IPR002156">
    <property type="entry name" value="RNaseH_domain"/>
</dbReference>
<evidence type="ECO:0000313" key="12">
    <source>
        <dbReference type="Proteomes" id="UP000255124"/>
    </source>
</evidence>
<dbReference type="InterPro" id="IPR031845">
    <property type="entry name" value="RnlA_toxin_NRD"/>
</dbReference>
<dbReference type="InterPro" id="IPR037056">
    <property type="entry name" value="RNase_H1_N_sf"/>
</dbReference>
<dbReference type="FunFam" id="3.40.970.10:FF:000001">
    <property type="entry name" value="Ribonuclease H1"/>
    <property type="match status" value="1"/>
</dbReference>
<evidence type="ECO:0000256" key="4">
    <source>
        <dbReference type="ARBA" id="ARBA00012180"/>
    </source>
</evidence>
<dbReference type="Proteomes" id="UP000255124">
    <property type="component" value="Unassembled WGS sequence"/>
</dbReference>
<evidence type="ECO:0000256" key="5">
    <source>
        <dbReference type="ARBA" id="ARBA00022722"/>
    </source>
</evidence>
<comment type="catalytic activity">
    <reaction evidence="1">
        <text>Endonucleolytic cleavage to 5'-phosphomonoester.</text>
        <dbReference type="EC" id="3.1.26.4"/>
    </reaction>
</comment>
<dbReference type="RefSeq" id="WP_115595445.1">
    <property type="nucleotide sequence ID" value="NZ_UFTA01000002.1"/>
</dbReference>
<evidence type="ECO:0000256" key="2">
    <source>
        <dbReference type="ARBA" id="ARBA00001946"/>
    </source>
</evidence>
<dbReference type="GO" id="GO:0003676">
    <property type="term" value="F:nucleic acid binding"/>
    <property type="evidence" value="ECO:0007669"/>
    <property type="project" value="InterPro"/>
</dbReference>
<keyword evidence="5" id="KW-0540">Nuclease</keyword>
<dbReference type="InterPro" id="IPR011320">
    <property type="entry name" value="RNase_H1_N"/>
</dbReference>
<reference evidence="11 12" key="1">
    <citation type="submission" date="2018-06" db="EMBL/GenBank/DDBJ databases">
        <authorList>
            <consortium name="Pathogen Informatics"/>
            <person name="Doyle S."/>
        </authorList>
    </citation>
    <scope>NUCLEOTIDE SEQUENCE [LARGE SCALE GENOMIC DNA]</scope>
    <source>
        <strain evidence="11 12">NCTC9810</strain>
    </source>
</reference>
<dbReference type="PROSITE" id="PS50879">
    <property type="entry name" value="RNASE_H_1"/>
    <property type="match status" value="1"/>
</dbReference>
<dbReference type="CDD" id="cd09277">
    <property type="entry name" value="RNase_HI_bacteria_like"/>
    <property type="match status" value="1"/>
</dbReference>
<dbReference type="Pfam" id="PF00075">
    <property type="entry name" value="RNase_H"/>
    <property type="match status" value="1"/>
</dbReference>
<evidence type="ECO:0000256" key="7">
    <source>
        <dbReference type="ARBA" id="ARBA00022759"/>
    </source>
</evidence>
<feature type="domain" description="RNase H type-1" evidence="10">
    <location>
        <begin position="78"/>
        <end position="218"/>
    </location>
</feature>
<dbReference type="Pfam" id="PF19034">
    <property type="entry name" value="RnlA-toxin_DBD"/>
    <property type="match status" value="1"/>
</dbReference>
<dbReference type="Gene3D" id="6.10.250.2650">
    <property type="match status" value="1"/>
</dbReference>
<keyword evidence="7" id="KW-0255">Endonuclease</keyword>
<name>A0A380WUW9_9FIRM</name>
<gene>
    <name evidence="11" type="primary">rnhA_1</name>
    <name evidence="11" type="ORF">NCTC9810_01104</name>
</gene>
<evidence type="ECO:0000256" key="6">
    <source>
        <dbReference type="ARBA" id="ARBA00022723"/>
    </source>
</evidence>
<dbReference type="AlphaFoldDB" id="A0A380WUW9"/>
<dbReference type="InterPro" id="IPR050092">
    <property type="entry name" value="RNase_H"/>
</dbReference>
<dbReference type="InterPro" id="IPR009027">
    <property type="entry name" value="Ribosomal_bL9/RNase_H1_N"/>
</dbReference>
<comment type="cofactor">
    <cofactor evidence="2">
        <name>Mg(2+)</name>
        <dbReference type="ChEBI" id="CHEBI:18420"/>
    </cofactor>
</comment>
<comment type="similarity">
    <text evidence="3">Belongs to the RNase H family.</text>
</comment>
<dbReference type="GO" id="GO:0043137">
    <property type="term" value="P:DNA replication, removal of RNA primer"/>
    <property type="evidence" value="ECO:0007669"/>
    <property type="project" value="TreeGrafter"/>
</dbReference>
<dbReference type="GO" id="GO:0046872">
    <property type="term" value="F:metal ion binding"/>
    <property type="evidence" value="ECO:0007669"/>
    <property type="project" value="UniProtKB-KW"/>
</dbReference>
<proteinExistence type="inferred from homology"/>
<dbReference type="InterPro" id="IPR012337">
    <property type="entry name" value="RNaseH-like_sf"/>
</dbReference>
<dbReference type="GO" id="GO:0004523">
    <property type="term" value="F:RNA-DNA hybrid ribonuclease activity"/>
    <property type="evidence" value="ECO:0007669"/>
    <property type="project" value="UniProtKB-EC"/>
</dbReference>
<dbReference type="EC" id="3.1.26.4" evidence="4"/>
<dbReference type="Gene3D" id="3.30.420.10">
    <property type="entry name" value="Ribonuclease H-like superfamily/Ribonuclease H"/>
    <property type="match status" value="1"/>
</dbReference>
<evidence type="ECO:0000256" key="9">
    <source>
        <dbReference type="ARBA" id="ARBA00022842"/>
    </source>
</evidence>
<organism evidence="11 12">
    <name type="scientific">Anaerococcus octavius</name>
    <dbReference type="NCBI Taxonomy" id="54007"/>
    <lineage>
        <taxon>Bacteria</taxon>
        <taxon>Bacillati</taxon>
        <taxon>Bacillota</taxon>
        <taxon>Tissierellia</taxon>
        <taxon>Tissierellales</taxon>
        <taxon>Peptoniphilaceae</taxon>
        <taxon>Anaerococcus</taxon>
    </lineage>
</organism>
<dbReference type="EMBL" id="UFTA01000002">
    <property type="protein sequence ID" value="SUU92765.1"/>
    <property type="molecule type" value="Genomic_DNA"/>
</dbReference>
<dbReference type="Pfam" id="PF15935">
    <property type="entry name" value="RnlA_toxin"/>
    <property type="match status" value="1"/>
</dbReference>
<sequence>MAKKTYYAVKVGKNPGIYRTWEQTKEQVEGFSGAVYKSFLTEDEAIKFIEEIDTTTDIESESIKDLNSQIAKEIENLENDSVIAFVDGSYSENAGGKEKYSFGAVILSDQTENNLYKAYVDTDNLKYRNVVGELSGVKEVILWAIGHNKKKITIYYDYEGIEKWATSEWKANNDLTKNYVKFIEEKKLLIDIEFCKVPAHSGISYNEKADTLAKNALLAQGYKAYSDGSVYFIGLDERDWIRIIEEIQYDFEDEKENILYKSDRVNDYLNKIRVQRKNEKLVINCYKGKKSYVQGKQSSLFQKLISYAIELLPTENAVVEVLNTYHAVNIEKADLENTFSQLMPDFPDNEEDVKVRNTLLTAVFSTKIVADLPDFTFLVTPIFRTMEYYLHKILHDYLKKDTENEKGKNNFHFFSTNDTTKEYYYNSGHVNLNDIQIDYLNRLYNAYNRIRHPYSHWSQDSIDTKVIEDLKTARELIITNLKLINEFYQVFN</sequence>
<dbReference type="SUPFAM" id="SSF53098">
    <property type="entry name" value="Ribonuclease H-like"/>
    <property type="match status" value="1"/>
</dbReference>
<dbReference type="OrthoDB" id="9811552at2"/>
<evidence type="ECO:0000259" key="10">
    <source>
        <dbReference type="PROSITE" id="PS50879"/>
    </source>
</evidence>
<dbReference type="InterPro" id="IPR043994">
    <property type="entry name" value="RnlA/LsoA-toxin_DBD"/>
</dbReference>